<sequence length="285" mass="31815">MKNQDFSHATLCLRPKVCRLWKGMVISMDLTVKDLSVNLGEKEIVKKVSLNTSGNSFVALLGPNGSGKSTLLRSIYRVLKPSGGIILIDGKDSTQITNKKLAKEMAVVAQFNNLNFDFTVREIVMMGRTPHLNMLQAESSKDYKIVDSALEKVGMRQYGNRSYASLSGGEKQRIMLARAIAQEPKLLILDEPTNHLDVRYQLQILSIVKELGINVLAALHDLTLASQFCDYLYLLKDGEIDSQGKPDDVLTKETIKRIYEIDCEIMKAPNTDGVLISYYPPKVSM</sequence>
<dbReference type="Pfam" id="PF00005">
    <property type="entry name" value="ABC_tran"/>
    <property type="match status" value="1"/>
</dbReference>
<evidence type="ECO:0000259" key="4">
    <source>
        <dbReference type="PROSITE" id="PS50893"/>
    </source>
</evidence>
<dbReference type="GO" id="GO:0005524">
    <property type="term" value="F:ATP binding"/>
    <property type="evidence" value="ECO:0007669"/>
    <property type="project" value="UniProtKB-KW"/>
</dbReference>
<accession>A0A1M7ID48</accession>
<dbReference type="SMART" id="SM00382">
    <property type="entry name" value="AAA"/>
    <property type="match status" value="1"/>
</dbReference>
<dbReference type="EMBL" id="FRCP01000009">
    <property type="protein sequence ID" value="SHM38523.1"/>
    <property type="molecule type" value="Genomic_DNA"/>
</dbReference>
<dbReference type="PROSITE" id="PS00211">
    <property type="entry name" value="ABC_TRANSPORTER_1"/>
    <property type="match status" value="1"/>
</dbReference>
<evidence type="ECO:0000313" key="6">
    <source>
        <dbReference type="Proteomes" id="UP000184038"/>
    </source>
</evidence>
<evidence type="ECO:0000313" key="5">
    <source>
        <dbReference type="EMBL" id="SHM38523.1"/>
    </source>
</evidence>
<dbReference type="Proteomes" id="UP000184038">
    <property type="component" value="Unassembled WGS sequence"/>
</dbReference>
<dbReference type="InterPro" id="IPR017871">
    <property type="entry name" value="ABC_transporter-like_CS"/>
</dbReference>
<dbReference type="InterPro" id="IPR003593">
    <property type="entry name" value="AAA+_ATPase"/>
</dbReference>
<dbReference type="PROSITE" id="PS50893">
    <property type="entry name" value="ABC_TRANSPORTER_2"/>
    <property type="match status" value="1"/>
</dbReference>
<dbReference type="GO" id="GO:0016887">
    <property type="term" value="F:ATP hydrolysis activity"/>
    <property type="evidence" value="ECO:0007669"/>
    <property type="project" value="InterPro"/>
</dbReference>
<keyword evidence="6" id="KW-1185">Reference proteome</keyword>
<feature type="domain" description="ABC transporter" evidence="4">
    <location>
        <begin position="30"/>
        <end position="262"/>
    </location>
</feature>
<protein>
    <submittedName>
        <fullName evidence="5">Iron complex transport system ATP-binding protein</fullName>
    </submittedName>
</protein>
<dbReference type="CDD" id="cd03214">
    <property type="entry name" value="ABC_Iron-Siderophores_B12_Hemin"/>
    <property type="match status" value="1"/>
</dbReference>
<dbReference type="STRING" id="1120996.SAMN02746066_01791"/>
<dbReference type="FunFam" id="3.40.50.300:FF:000134">
    <property type="entry name" value="Iron-enterobactin ABC transporter ATP-binding protein"/>
    <property type="match status" value="1"/>
</dbReference>
<keyword evidence="1" id="KW-0813">Transport</keyword>
<dbReference type="PANTHER" id="PTHR42794:SF2">
    <property type="entry name" value="ABC TRANSPORTER ATP-BINDING PROTEIN"/>
    <property type="match status" value="1"/>
</dbReference>
<reference evidence="5 6" key="1">
    <citation type="submission" date="2016-11" db="EMBL/GenBank/DDBJ databases">
        <authorList>
            <person name="Jaros S."/>
            <person name="Januszkiewicz K."/>
            <person name="Wedrychowicz H."/>
        </authorList>
    </citation>
    <scope>NUCLEOTIDE SEQUENCE [LARGE SCALE GENOMIC DNA]</scope>
    <source>
        <strain evidence="5 6">DSM 15930</strain>
    </source>
</reference>
<dbReference type="Gene3D" id="3.40.50.300">
    <property type="entry name" value="P-loop containing nucleotide triphosphate hydrolases"/>
    <property type="match status" value="1"/>
</dbReference>
<dbReference type="InterPro" id="IPR003439">
    <property type="entry name" value="ABC_transporter-like_ATP-bd"/>
</dbReference>
<dbReference type="InterPro" id="IPR027417">
    <property type="entry name" value="P-loop_NTPase"/>
</dbReference>
<evidence type="ECO:0000256" key="2">
    <source>
        <dbReference type="ARBA" id="ARBA00022741"/>
    </source>
</evidence>
<evidence type="ECO:0000256" key="3">
    <source>
        <dbReference type="ARBA" id="ARBA00022840"/>
    </source>
</evidence>
<dbReference type="AlphaFoldDB" id="A0A1M7ID48"/>
<keyword evidence="3 5" id="KW-0067">ATP-binding</keyword>
<dbReference type="SUPFAM" id="SSF52540">
    <property type="entry name" value="P-loop containing nucleoside triphosphate hydrolases"/>
    <property type="match status" value="1"/>
</dbReference>
<dbReference type="PANTHER" id="PTHR42794">
    <property type="entry name" value="HEMIN IMPORT ATP-BINDING PROTEIN HMUV"/>
    <property type="match status" value="1"/>
</dbReference>
<organism evidence="5 6">
    <name type="scientific">Anaerosporobacter mobilis DSM 15930</name>
    <dbReference type="NCBI Taxonomy" id="1120996"/>
    <lineage>
        <taxon>Bacteria</taxon>
        <taxon>Bacillati</taxon>
        <taxon>Bacillota</taxon>
        <taxon>Clostridia</taxon>
        <taxon>Lachnospirales</taxon>
        <taxon>Lachnospiraceae</taxon>
        <taxon>Anaerosporobacter</taxon>
    </lineage>
</organism>
<keyword evidence="2" id="KW-0547">Nucleotide-binding</keyword>
<name>A0A1M7ID48_9FIRM</name>
<gene>
    <name evidence="5" type="ORF">SAMN02746066_01791</name>
</gene>
<proteinExistence type="predicted"/>
<evidence type="ECO:0000256" key="1">
    <source>
        <dbReference type="ARBA" id="ARBA00022448"/>
    </source>
</evidence>